<evidence type="ECO:0000313" key="2">
    <source>
        <dbReference type="EMBL" id="BDP44303.1"/>
    </source>
</evidence>
<accession>A0ABM8AKE6</accession>
<dbReference type="SUPFAM" id="SSF55031">
    <property type="entry name" value="Bacterial exopeptidase dimerisation domain"/>
    <property type="match status" value="1"/>
</dbReference>
<dbReference type="Pfam" id="PF07687">
    <property type="entry name" value="M20_dimer"/>
    <property type="match status" value="1"/>
</dbReference>
<dbReference type="RefSeq" id="WP_264778153.1">
    <property type="nucleotide sequence ID" value="NZ_AP026562.1"/>
</dbReference>
<feature type="domain" description="Peptidase M20 dimerisation" evidence="1">
    <location>
        <begin position="188"/>
        <end position="268"/>
    </location>
</feature>
<dbReference type="Gene3D" id="3.30.70.360">
    <property type="match status" value="1"/>
</dbReference>
<name>A0ABM8AKE6_9DEIO</name>
<dbReference type="InterPro" id="IPR017439">
    <property type="entry name" value="Amidohydrolase"/>
</dbReference>
<keyword evidence="3" id="KW-1185">Reference proteome</keyword>
<dbReference type="InterPro" id="IPR002933">
    <property type="entry name" value="Peptidase_M20"/>
</dbReference>
<dbReference type="EMBL" id="AP026562">
    <property type="protein sequence ID" value="BDP44303.1"/>
    <property type="molecule type" value="Genomic_DNA"/>
</dbReference>
<dbReference type="PANTHER" id="PTHR11014:SF63">
    <property type="entry name" value="METALLOPEPTIDASE, PUTATIVE (AFU_ORTHOLOGUE AFUA_6G09600)-RELATED"/>
    <property type="match status" value="1"/>
</dbReference>
<proteinExistence type="predicted"/>
<keyword evidence="2" id="KW-0614">Plasmid</keyword>
<evidence type="ECO:0000313" key="3">
    <source>
        <dbReference type="Proteomes" id="UP001064971"/>
    </source>
</evidence>
<gene>
    <name evidence="2" type="ORF">DAETH_42720</name>
</gene>
<organism evidence="2 3">
    <name type="scientific">Deinococcus aetherius</name>
    <dbReference type="NCBI Taxonomy" id="200252"/>
    <lineage>
        <taxon>Bacteria</taxon>
        <taxon>Thermotogati</taxon>
        <taxon>Deinococcota</taxon>
        <taxon>Deinococci</taxon>
        <taxon>Deinococcales</taxon>
        <taxon>Deinococcaceae</taxon>
        <taxon>Deinococcus</taxon>
    </lineage>
</organism>
<geneLocation type="plasmid" evidence="2 3">
    <name>pDAETH-2</name>
</geneLocation>
<dbReference type="SUPFAM" id="SSF53187">
    <property type="entry name" value="Zn-dependent exopeptidases"/>
    <property type="match status" value="1"/>
</dbReference>
<evidence type="ECO:0000259" key="1">
    <source>
        <dbReference type="Pfam" id="PF07687"/>
    </source>
</evidence>
<dbReference type="InterPro" id="IPR036264">
    <property type="entry name" value="Bact_exopeptidase_dim_dom"/>
</dbReference>
<dbReference type="NCBIfam" id="TIGR01891">
    <property type="entry name" value="amidohydrolases"/>
    <property type="match status" value="1"/>
</dbReference>
<dbReference type="PANTHER" id="PTHR11014">
    <property type="entry name" value="PEPTIDASE M20 FAMILY MEMBER"/>
    <property type="match status" value="1"/>
</dbReference>
<dbReference type="Proteomes" id="UP001064971">
    <property type="component" value="Plasmid pDAETH-2"/>
</dbReference>
<dbReference type="Pfam" id="PF01546">
    <property type="entry name" value="Peptidase_M20"/>
    <property type="match status" value="1"/>
</dbReference>
<dbReference type="PIRSF" id="PIRSF005962">
    <property type="entry name" value="Pept_M20D_amidohydro"/>
    <property type="match status" value="1"/>
</dbReference>
<sequence>MTTADFSLSPDLERRIIAWRRHLHQHPELSFQEHQTSAYVDAQLRAYPDLEITRPTPTSVLAVLRTPRPGQTALLRADLDALPIQEENDVEYASAVPGVMHACGHDGHTAMLLGAIEALCARRDDLAGEVRFIFQHAEEAPPGGAVELVRGGLLDGVDYALGAHLWAAGTSGHIGLSAGAQTAAPDRFDIHIRGRGGHGAMPHQAVDPVVIAAQVITAFQTIVSRNVDPLDSAVLSVTQLDAGHAYNVIPETVRLQGTVRTFKPGVRQEVPRRMRRLLEGIVSGFEAEATFEEFPGYPSVVNDPHLTEAVRAVAVRLGGEDRVEAIPPSMAGEDFAYFSERVPACFFSLGSGNPERGITYPHHHPRFDIYEPALKTGTALFVNTVLALNGREKENV</sequence>
<dbReference type="Gene3D" id="3.40.630.10">
    <property type="entry name" value="Zn peptidases"/>
    <property type="match status" value="1"/>
</dbReference>
<reference evidence="2" key="1">
    <citation type="submission" date="2022-07" db="EMBL/GenBank/DDBJ databases">
        <title>Complete Genome Sequence of the Radioresistant Bacterium Deinococcus aetherius ST0316, Isolated from the Air Dust collected in Lower Stratosphere above Japan.</title>
        <authorList>
            <person name="Satoh K."/>
            <person name="Hagiwara K."/>
            <person name="Katsumata K."/>
            <person name="Kubo A."/>
            <person name="Yokobori S."/>
            <person name="Yamagishi A."/>
            <person name="Oono Y."/>
            <person name="Narumi I."/>
        </authorList>
    </citation>
    <scope>NUCLEOTIDE SEQUENCE</scope>
    <source>
        <strain evidence="2">ST0316</strain>
        <plasmid evidence="2">pDAETH-2</plasmid>
    </source>
</reference>
<protein>
    <submittedName>
        <fullName evidence="2">N-acyl-L-amino acid amidohydrolase</fullName>
    </submittedName>
</protein>
<dbReference type="InterPro" id="IPR011650">
    <property type="entry name" value="Peptidase_M20_dimer"/>
</dbReference>